<dbReference type="InParanoid" id="A0A077ZZ73"/>
<evidence type="ECO:0000256" key="2">
    <source>
        <dbReference type="SAM" id="SignalP"/>
    </source>
</evidence>
<dbReference type="EMBL" id="CCKQ01004115">
    <property type="protein sequence ID" value="CDW75251.1"/>
    <property type="molecule type" value="Genomic_DNA"/>
</dbReference>
<feature type="chain" id="PRO_5001729078" evidence="2">
    <location>
        <begin position="21"/>
        <end position="209"/>
    </location>
</feature>
<keyword evidence="1" id="KW-0472">Membrane</keyword>
<protein>
    <submittedName>
        <fullName evidence="3">Uncharacterized protein</fullName>
    </submittedName>
</protein>
<name>A0A077ZZ73_STYLE</name>
<reference evidence="3 4" key="1">
    <citation type="submission" date="2014-06" db="EMBL/GenBank/DDBJ databases">
        <authorList>
            <person name="Swart Estienne"/>
        </authorList>
    </citation>
    <scope>NUCLEOTIDE SEQUENCE [LARGE SCALE GENOMIC DNA]</scope>
    <source>
        <strain evidence="3 4">130c</strain>
    </source>
</reference>
<organism evidence="3 4">
    <name type="scientific">Stylonychia lemnae</name>
    <name type="common">Ciliate</name>
    <dbReference type="NCBI Taxonomy" id="5949"/>
    <lineage>
        <taxon>Eukaryota</taxon>
        <taxon>Sar</taxon>
        <taxon>Alveolata</taxon>
        <taxon>Ciliophora</taxon>
        <taxon>Intramacronucleata</taxon>
        <taxon>Spirotrichea</taxon>
        <taxon>Stichotrichia</taxon>
        <taxon>Sporadotrichida</taxon>
        <taxon>Oxytrichidae</taxon>
        <taxon>Stylonychinae</taxon>
        <taxon>Stylonychia</taxon>
    </lineage>
</organism>
<keyword evidence="1" id="KW-1133">Transmembrane helix</keyword>
<feature type="transmembrane region" description="Helical" evidence="1">
    <location>
        <begin position="191"/>
        <end position="208"/>
    </location>
</feature>
<accession>A0A077ZZ73</accession>
<evidence type="ECO:0000313" key="3">
    <source>
        <dbReference type="EMBL" id="CDW75251.1"/>
    </source>
</evidence>
<keyword evidence="2" id="KW-0732">Signal</keyword>
<proteinExistence type="predicted"/>
<dbReference type="Proteomes" id="UP000039865">
    <property type="component" value="Unassembled WGS sequence"/>
</dbReference>
<keyword evidence="1" id="KW-0812">Transmembrane</keyword>
<evidence type="ECO:0000313" key="4">
    <source>
        <dbReference type="Proteomes" id="UP000039865"/>
    </source>
</evidence>
<keyword evidence="4" id="KW-1185">Reference proteome</keyword>
<feature type="signal peptide" evidence="2">
    <location>
        <begin position="1"/>
        <end position="20"/>
    </location>
</feature>
<evidence type="ECO:0000256" key="1">
    <source>
        <dbReference type="SAM" id="Phobius"/>
    </source>
</evidence>
<gene>
    <name evidence="3" type="primary">Contig1451.g1585</name>
    <name evidence="3" type="ORF">STYLEM_4238</name>
</gene>
<dbReference type="AlphaFoldDB" id="A0A077ZZ73"/>
<sequence>MITLITVSILLLGFSNFATPQINTAYVPVLCTSIANRNDAFCETQNPDMGSQCCAQVIHQTRTSTSVPYTNTTNYQCLPLEFAQQVGTVSIQTNLTQITYTCVNTARQATQICSDASSSSCSNSSLCCATRTARVANSQSKSFQNGCVAKPSGIDVSNPFYWTVITSSTFIPNITYTRQCIPGSDSMASRIQIYLMSCLLWIIILVSII</sequence>